<dbReference type="GO" id="GO:0034551">
    <property type="term" value="P:mitochondrial respiratory chain complex III assembly"/>
    <property type="evidence" value="ECO:0007669"/>
    <property type="project" value="TreeGrafter"/>
</dbReference>
<evidence type="ECO:0000259" key="2">
    <source>
        <dbReference type="Pfam" id="PF03981"/>
    </source>
</evidence>
<dbReference type="PANTHER" id="PTHR12184">
    <property type="entry name" value="UBIQUINOL-CYTOCHROME C REDUCTASE COMPLEX ASSEMBLY FACTOR 1 FAMILY MEMBER"/>
    <property type="match status" value="1"/>
</dbReference>
<proteinExistence type="inferred from homology"/>
<dbReference type="Pfam" id="PF03981">
    <property type="entry name" value="Ubiq_cyt_C_chap"/>
    <property type="match status" value="1"/>
</dbReference>
<dbReference type="InterPro" id="IPR021150">
    <property type="entry name" value="Ubiq_cyt_c_chap"/>
</dbReference>
<name>A0A3S5CJQ9_9PLAT</name>
<dbReference type="AlphaFoldDB" id="A0A3S5CJQ9"/>
<organism evidence="3 4">
    <name type="scientific">Protopolystoma xenopodis</name>
    <dbReference type="NCBI Taxonomy" id="117903"/>
    <lineage>
        <taxon>Eukaryota</taxon>
        <taxon>Metazoa</taxon>
        <taxon>Spiralia</taxon>
        <taxon>Lophotrochozoa</taxon>
        <taxon>Platyhelminthes</taxon>
        <taxon>Monogenea</taxon>
        <taxon>Polyopisthocotylea</taxon>
        <taxon>Polystomatidea</taxon>
        <taxon>Polystomatidae</taxon>
        <taxon>Protopolystoma</taxon>
    </lineage>
</organism>
<keyword evidence="4" id="KW-1185">Reference proteome</keyword>
<sequence length="251" mass="29786">MLITPLALRFRPFLTLIVSRNIQIIREKVFPAPSFYKKLKLRYGYEHTRYPYDDIVQAGKRLYLVCAEYPDHNDFFKYFGLRDSLNTWFEITTLHIWLCFVRLRQEGKEGRLIKDSFHTVSTFMVDLGSRLKSYGYWTPWTSHIISRKYRRRWVGHLLAYDEGFLAHADTALAAALWRNLFSSAEQFVTFQQLDLAVKYCRRQLQHLDTIRSEVILCKGMPSFLPLVGSDILEPDYHSQRIRHCFRTKSSD</sequence>
<dbReference type="Proteomes" id="UP000784294">
    <property type="component" value="Unassembled WGS sequence"/>
</dbReference>
<dbReference type="OrthoDB" id="4007at2759"/>
<dbReference type="PANTHER" id="PTHR12184:SF1">
    <property type="entry name" value="UBIQUINOL-CYTOCHROME-C REDUCTASE COMPLEX ASSEMBLY FACTOR 1"/>
    <property type="match status" value="1"/>
</dbReference>
<dbReference type="EMBL" id="CAAALY010084709">
    <property type="protein sequence ID" value="VEL27077.1"/>
    <property type="molecule type" value="Genomic_DNA"/>
</dbReference>
<comment type="similarity">
    <text evidence="1">Belongs to the CBP3 family.</text>
</comment>
<feature type="domain" description="Ubiquinol-cytochrome c chaperone" evidence="2">
    <location>
        <begin position="78"/>
        <end position="217"/>
    </location>
</feature>
<dbReference type="GO" id="GO:0005739">
    <property type="term" value="C:mitochondrion"/>
    <property type="evidence" value="ECO:0007669"/>
    <property type="project" value="TreeGrafter"/>
</dbReference>
<protein>
    <recommendedName>
        <fullName evidence="2">Ubiquinol-cytochrome c chaperone domain-containing protein</fullName>
    </recommendedName>
</protein>
<reference evidence="3" key="1">
    <citation type="submission" date="2018-11" db="EMBL/GenBank/DDBJ databases">
        <authorList>
            <consortium name="Pathogen Informatics"/>
        </authorList>
    </citation>
    <scope>NUCLEOTIDE SEQUENCE</scope>
</reference>
<evidence type="ECO:0000313" key="4">
    <source>
        <dbReference type="Proteomes" id="UP000784294"/>
    </source>
</evidence>
<accession>A0A3S5CJQ9</accession>
<evidence type="ECO:0000313" key="3">
    <source>
        <dbReference type="EMBL" id="VEL27077.1"/>
    </source>
</evidence>
<comment type="caution">
    <text evidence="3">The sequence shown here is derived from an EMBL/GenBank/DDBJ whole genome shotgun (WGS) entry which is preliminary data.</text>
</comment>
<evidence type="ECO:0000256" key="1">
    <source>
        <dbReference type="ARBA" id="ARBA00006407"/>
    </source>
</evidence>
<gene>
    <name evidence="3" type="ORF">PXEA_LOCUS20517</name>
</gene>
<dbReference type="InterPro" id="IPR007129">
    <property type="entry name" value="Ubiqinol_cyt_c_chaperone_CPB3"/>
</dbReference>